<reference evidence="3 4" key="1">
    <citation type="journal article" date="2019" name="Int. J. Syst. Evol. Microbiol.">
        <title>The Global Catalogue of Microorganisms (GCM) 10K type strain sequencing project: providing services to taxonomists for standard genome sequencing and annotation.</title>
        <authorList>
            <consortium name="The Broad Institute Genomics Platform"/>
            <consortium name="The Broad Institute Genome Sequencing Center for Infectious Disease"/>
            <person name="Wu L."/>
            <person name="Ma J."/>
        </authorList>
    </citation>
    <scope>NUCLEOTIDE SEQUENCE [LARGE SCALE GENOMIC DNA]</scope>
    <source>
        <strain evidence="3 4">PJ61</strain>
    </source>
</reference>
<dbReference type="Proteomes" id="UP001596274">
    <property type="component" value="Unassembled WGS sequence"/>
</dbReference>
<evidence type="ECO:0000313" key="4">
    <source>
        <dbReference type="Proteomes" id="UP001596274"/>
    </source>
</evidence>
<dbReference type="EMBL" id="JBHSWT010000517">
    <property type="protein sequence ID" value="MFC6771797.1"/>
    <property type="molecule type" value="Genomic_DNA"/>
</dbReference>
<dbReference type="InterPro" id="IPR016055">
    <property type="entry name" value="A-D-PHexomutase_a/b/a-I/II/III"/>
</dbReference>
<comment type="similarity">
    <text evidence="1">Belongs to the phosphohexose mutase family.</text>
</comment>
<feature type="non-terminal residue" evidence="3">
    <location>
        <position position="43"/>
    </location>
</feature>
<evidence type="ECO:0000256" key="1">
    <source>
        <dbReference type="ARBA" id="ARBA00010231"/>
    </source>
</evidence>
<evidence type="ECO:0000259" key="2">
    <source>
        <dbReference type="Pfam" id="PF02878"/>
    </source>
</evidence>
<dbReference type="Pfam" id="PF02878">
    <property type="entry name" value="PGM_PMM_I"/>
    <property type="match status" value="1"/>
</dbReference>
<proteinExistence type="inferred from homology"/>
<organism evidence="3 4">
    <name type="scientific">Halorubrum pallidum</name>
    <dbReference type="NCBI Taxonomy" id="1526114"/>
    <lineage>
        <taxon>Archaea</taxon>
        <taxon>Methanobacteriati</taxon>
        <taxon>Methanobacteriota</taxon>
        <taxon>Stenosarchaea group</taxon>
        <taxon>Halobacteria</taxon>
        <taxon>Halobacteriales</taxon>
        <taxon>Haloferacaceae</taxon>
        <taxon>Halorubrum</taxon>
    </lineage>
</organism>
<accession>A0ABD5T3C8</accession>
<sequence length="43" mass="4304">MFGTSGVRGPVGETVTADLALDIGRALASDGADTVVVGRDARE</sequence>
<gene>
    <name evidence="3" type="ORF">ACFQDD_09760</name>
</gene>
<feature type="domain" description="Alpha-D-phosphohexomutase alpha/beta/alpha" evidence="2">
    <location>
        <begin position="2"/>
        <end position="42"/>
    </location>
</feature>
<dbReference type="SUPFAM" id="SSF53738">
    <property type="entry name" value="Phosphoglucomutase, first 3 domains"/>
    <property type="match status" value="1"/>
</dbReference>
<dbReference type="Gene3D" id="3.40.120.10">
    <property type="entry name" value="Alpha-D-Glucose-1,6-Bisphosphate, subunit A, domain 3"/>
    <property type="match status" value="1"/>
</dbReference>
<comment type="caution">
    <text evidence="3">The sequence shown here is derived from an EMBL/GenBank/DDBJ whole genome shotgun (WGS) entry which is preliminary data.</text>
</comment>
<evidence type="ECO:0000313" key="3">
    <source>
        <dbReference type="EMBL" id="MFC6771797.1"/>
    </source>
</evidence>
<dbReference type="AlphaFoldDB" id="A0ABD5T3C8"/>
<protein>
    <recommendedName>
        <fullName evidence="2">Alpha-D-phosphohexomutase alpha/beta/alpha domain-containing protein</fullName>
    </recommendedName>
</protein>
<name>A0ABD5T3C8_9EURY</name>
<keyword evidence="4" id="KW-1185">Reference proteome</keyword>
<dbReference type="InterPro" id="IPR005844">
    <property type="entry name" value="A-D-PHexomutase_a/b/a-I"/>
</dbReference>